<organism evidence="2 3">
    <name type="scientific">Pseudovibrio denitrificans</name>
    <dbReference type="NCBI Taxonomy" id="258256"/>
    <lineage>
        <taxon>Bacteria</taxon>
        <taxon>Pseudomonadati</taxon>
        <taxon>Pseudomonadota</taxon>
        <taxon>Alphaproteobacteria</taxon>
        <taxon>Hyphomicrobiales</taxon>
        <taxon>Stappiaceae</taxon>
        <taxon>Pseudovibrio</taxon>
    </lineage>
</organism>
<dbReference type="Proteomes" id="UP000183371">
    <property type="component" value="Unassembled WGS sequence"/>
</dbReference>
<feature type="transmembrane region" description="Helical" evidence="1">
    <location>
        <begin position="12"/>
        <end position="30"/>
    </location>
</feature>
<dbReference type="EMBL" id="FPBD01000003">
    <property type="protein sequence ID" value="SFT75060.1"/>
    <property type="molecule type" value="Genomic_DNA"/>
</dbReference>
<keyword evidence="1" id="KW-0472">Membrane</keyword>
<feature type="transmembrane region" description="Helical" evidence="1">
    <location>
        <begin position="145"/>
        <end position="170"/>
    </location>
</feature>
<sequence length="181" mass="20392">MMNGSDHSHILLAPIMFIAHLPAGYLLGKAATKQLNLRSRQLVLWTSIGGILPDADMLYFYLVDSQSTHHRHYLSHWPITWLALLALATILLSKKSRLGVALFGISIGGLLHMILDSVAAPIFWLAPFSKLQVELIEIPAIYENYIWSFVLHWTFAIEILICSIAIGVFLKSRRPPHQIQT</sequence>
<accession>A0A1I7AJK9</accession>
<dbReference type="AlphaFoldDB" id="A0A1I7AJK9"/>
<protein>
    <submittedName>
        <fullName evidence="2">Inner membrane protein</fullName>
    </submittedName>
</protein>
<feature type="transmembrane region" description="Helical" evidence="1">
    <location>
        <begin position="42"/>
        <end position="62"/>
    </location>
</feature>
<reference evidence="3" key="1">
    <citation type="submission" date="2016-10" db="EMBL/GenBank/DDBJ databases">
        <authorList>
            <person name="Varghese N."/>
            <person name="Submissions S."/>
        </authorList>
    </citation>
    <scope>NUCLEOTIDE SEQUENCE [LARGE SCALE GENOMIC DNA]</scope>
    <source>
        <strain evidence="3">DSM 17465</strain>
    </source>
</reference>
<dbReference type="Pfam" id="PF04307">
    <property type="entry name" value="YdjM"/>
    <property type="match status" value="1"/>
</dbReference>
<feature type="transmembrane region" description="Helical" evidence="1">
    <location>
        <begin position="74"/>
        <end position="93"/>
    </location>
</feature>
<feature type="transmembrane region" description="Helical" evidence="1">
    <location>
        <begin position="100"/>
        <end position="125"/>
    </location>
</feature>
<dbReference type="InterPro" id="IPR007404">
    <property type="entry name" value="YdjM-like"/>
</dbReference>
<evidence type="ECO:0000256" key="1">
    <source>
        <dbReference type="SAM" id="Phobius"/>
    </source>
</evidence>
<keyword evidence="1" id="KW-0812">Transmembrane</keyword>
<evidence type="ECO:0000313" key="3">
    <source>
        <dbReference type="Proteomes" id="UP000183371"/>
    </source>
</evidence>
<proteinExistence type="predicted"/>
<keyword evidence="3" id="KW-1185">Reference proteome</keyword>
<evidence type="ECO:0000313" key="2">
    <source>
        <dbReference type="EMBL" id="SFT75060.1"/>
    </source>
</evidence>
<gene>
    <name evidence="2" type="ORF">SAMN05444141_103127</name>
</gene>
<keyword evidence="1" id="KW-1133">Transmembrane helix</keyword>
<name>A0A1I7AJK9_9HYPH</name>